<accession>A0A0N1N393</accession>
<gene>
    <name evidence="2" type="ORF">AE618_19255</name>
</gene>
<dbReference type="Gene3D" id="1.10.10.10">
    <property type="entry name" value="Winged helix-like DNA-binding domain superfamily/Winged helix DNA-binding domain"/>
    <property type="match status" value="1"/>
</dbReference>
<evidence type="ECO:0000313" key="2">
    <source>
        <dbReference type="EMBL" id="KPH79412.1"/>
    </source>
</evidence>
<reference evidence="2 3" key="1">
    <citation type="submission" date="2015-07" db="EMBL/GenBank/DDBJ databases">
        <title>Whole genome sequencing of Bosea vaviloviae isolated from cave pool.</title>
        <authorList>
            <person name="Tan N.E.H."/>
            <person name="Lee Y.P."/>
            <person name="Gan H.M."/>
            <person name="Barton H."/>
            <person name="Savka M.A."/>
        </authorList>
    </citation>
    <scope>NUCLEOTIDE SEQUENCE [LARGE SCALE GENOMIC DNA]</scope>
    <source>
        <strain evidence="2 3">SD260</strain>
    </source>
</reference>
<dbReference type="InterPro" id="IPR036388">
    <property type="entry name" value="WH-like_DNA-bd_sf"/>
</dbReference>
<dbReference type="InterPro" id="IPR010921">
    <property type="entry name" value="Trp_repressor/repl_initiator"/>
</dbReference>
<dbReference type="Pfam" id="PF01527">
    <property type="entry name" value="HTH_Tnp_1"/>
    <property type="match status" value="1"/>
</dbReference>
<organism evidence="2 3">
    <name type="scientific">Bosea vaviloviae</name>
    <dbReference type="NCBI Taxonomy" id="1526658"/>
    <lineage>
        <taxon>Bacteria</taxon>
        <taxon>Pseudomonadati</taxon>
        <taxon>Pseudomonadota</taxon>
        <taxon>Alphaproteobacteria</taxon>
        <taxon>Hyphomicrobiales</taxon>
        <taxon>Boseaceae</taxon>
        <taxon>Bosea</taxon>
    </lineage>
</organism>
<dbReference type="GO" id="GO:0006313">
    <property type="term" value="P:DNA transposition"/>
    <property type="evidence" value="ECO:0007669"/>
    <property type="project" value="InterPro"/>
</dbReference>
<dbReference type="GO" id="GO:0004803">
    <property type="term" value="F:transposase activity"/>
    <property type="evidence" value="ECO:0007669"/>
    <property type="project" value="InterPro"/>
</dbReference>
<keyword evidence="1" id="KW-0175">Coiled coil</keyword>
<evidence type="ECO:0000256" key="1">
    <source>
        <dbReference type="SAM" id="Coils"/>
    </source>
</evidence>
<feature type="coiled-coil region" evidence="1">
    <location>
        <begin position="81"/>
        <end position="115"/>
    </location>
</feature>
<sequence length="124" mass="13997">MRQKSGPEKAPAEQIVKDIRRATRRQFSAEEKIRIVLEGVRGEESIAELCRREGIASSMYYGWSKEFLDVGKRRLAGDTARAATSDEVKELRREAQALKEAVADLTLENRLLKKSMLADGEDDT</sequence>
<proteinExistence type="predicted"/>
<dbReference type="AlphaFoldDB" id="A0A0N1N393"/>
<name>A0A0N1N393_9HYPH</name>
<dbReference type="InterPro" id="IPR052546">
    <property type="entry name" value="Transposase_8_domain"/>
</dbReference>
<dbReference type="PANTHER" id="PTHR33609:SF1">
    <property type="entry name" value="TRANSPOSASE"/>
    <property type="match status" value="1"/>
</dbReference>
<comment type="caution">
    <text evidence="2">The sequence shown here is derived from an EMBL/GenBank/DDBJ whole genome shotgun (WGS) entry which is preliminary data.</text>
</comment>
<dbReference type="GO" id="GO:0043565">
    <property type="term" value="F:sequence-specific DNA binding"/>
    <property type="evidence" value="ECO:0007669"/>
    <property type="project" value="InterPro"/>
</dbReference>
<dbReference type="SUPFAM" id="SSF48295">
    <property type="entry name" value="TrpR-like"/>
    <property type="match status" value="1"/>
</dbReference>
<dbReference type="PATRIC" id="fig|1526658.3.peg.1481"/>
<dbReference type="InterPro" id="IPR002514">
    <property type="entry name" value="Transposase_8"/>
</dbReference>
<dbReference type="Proteomes" id="UP000037822">
    <property type="component" value="Unassembled WGS sequence"/>
</dbReference>
<protein>
    <submittedName>
        <fullName evidence="2">Transposase</fullName>
    </submittedName>
</protein>
<dbReference type="PANTHER" id="PTHR33609">
    <property type="entry name" value="LOW CALCIUM RESPONSE LOCUS PROTEIN S"/>
    <property type="match status" value="1"/>
</dbReference>
<keyword evidence="3" id="KW-1185">Reference proteome</keyword>
<evidence type="ECO:0000313" key="3">
    <source>
        <dbReference type="Proteomes" id="UP000037822"/>
    </source>
</evidence>
<dbReference type="EMBL" id="LGSZ01000050">
    <property type="protein sequence ID" value="KPH79412.1"/>
    <property type="molecule type" value="Genomic_DNA"/>
</dbReference>